<feature type="domain" description="ARID" evidence="5">
    <location>
        <begin position="597"/>
        <end position="701"/>
    </location>
</feature>
<dbReference type="KEGG" id="mcha:111019623"/>
<dbReference type="PANTHER" id="PTHR46694:SF1">
    <property type="entry name" value="AT-RICH INTERACTIVE DOMAIN-CONTAINING PROTEIN 4"/>
    <property type="match status" value="1"/>
</dbReference>
<dbReference type="GeneID" id="111019623"/>
<dbReference type="Proteomes" id="UP000504603">
    <property type="component" value="Unplaced"/>
</dbReference>
<dbReference type="InterPro" id="IPR036431">
    <property type="entry name" value="ARID_dom_sf"/>
</dbReference>
<dbReference type="SUPFAM" id="SSF57903">
    <property type="entry name" value="FYVE/PHD zinc finger"/>
    <property type="match status" value="1"/>
</dbReference>
<evidence type="ECO:0000256" key="3">
    <source>
        <dbReference type="ARBA" id="ARBA00022833"/>
    </source>
</evidence>
<accession>A0A6J1DE86</accession>
<dbReference type="CDD" id="cd15615">
    <property type="entry name" value="PHD_ARID4_like"/>
    <property type="match status" value="1"/>
</dbReference>
<dbReference type="RefSeq" id="XP_022151712.1">
    <property type="nucleotide sequence ID" value="XM_022296020.1"/>
</dbReference>
<dbReference type="InterPro" id="IPR013083">
    <property type="entry name" value="Znf_RING/FYVE/PHD"/>
</dbReference>
<keyword evidence="6" id="KW-1185">Reference proteome</keyword>
<gene>
    <name evidence="7" type="primary">LOC111019623</name>
</gene>
<dbReference type="InterPro" id="IPR001606">
    <property type="entry name" value="ARID_dom"/>
</dbReference>
<dbReference type="OrthoDB" id="10044343at2759"/>
<dbReference type="AlphaFoldDB" id="A0A6J1DE86"/>
<dbReference type="SUPFAM" id="SSF46774">
    <property type="entry name" value="ARID-like"/>
    <property type="match status" value="1"/>
</dbReference>
<dbReference type="PANTHER" id="PTHR46694">
    <property type="entry name" value="AT-RICH INTERACTIVE DOMAIN-CONTAINING PROTEIN 4"/>
    <property type="match status" value="1"/>
</dbReference>
<dbReference type="Pfam" id="PF01388">
    <property type="entry name" value="ARID"/>
    <property type="match status" value="1"/>
</dbReference>
<protein>
    <submittedName>
        <fullName evidence="7">AT-rich interactive domain-containing protein 4-like</fullName>
    </submittedName>
</protein>
<name>A0A6J1DE86_MOMCH</name>
<feature type="compositionally biased region" description="Basic and acidic residues" evidence="4">
    <location>
        <begin position="26"/>
        <end position="37"/>
    </location>
</feature>
<dbReference type="Gene3D" id="3.30.40.10">
    <property type="entry name" value="Zinc/RING finger domain, C3HC4 (zinc finger)"/>
    <property type="match status" value="1"/>
</dbReference>
<dbReference type="GO" id="GO:0003677">
    <property type="term" value="F:DNA binding"/>
    <property type="evidence" value="ECO:0007669"/>
    <property type="project" value="InterPro"/>
</dbReference>
<dbReference type="GO" id="GO:0008270">
    <property type="term" value="F:zinc ion binding"/>
    <property type="evidence" value="ECO:0007669"/>
    <property type="project" value="UniProtKB-KW"/>
</dbReference>
<feature type="region of interest" description="Disordered" evidence="4">
    <location>
        <begin position="447"/>
        <end position="471"/>
    </location>
</feature>
<dbReference type="InterPro" id="IPR011011">
    <property type="entry name" value="Znf_FYVE_PHD"/>
</dbReference>
<evidence type="ECO:0000313" key="6">
    <source>
        <dbReference type="Proteomes" id="UP000504603"/>
    </source>
</evidence>
<organism evidence="6 7">
    <name type="scientific">Momordica charantia</name>
    <name type="common">Bitter gourd</name>
    <name type="synonym">Balsam pear</name>
    <dbReference type="NCBI Taxonomy" id="3673"/>
    <lineage>
        <taxon>Eukaryota</taxon>
        <taxon>Viridiplantae</taxon>
        <taxon>Streptophyta</taxon>
        <taxon>Embryophyta</taxon>
        <taxon>Tracheophyta</taxon>
        <taxon>Spermatophyta</taxon>
        <taxon>Magnoliopsida</taxon>
        <taxon>eudicotyledons</taxon>
        <taxon>Gunneridae</taxon>
        <taxon>Pentapetalae</taxon>
        <taxon>rosids</taxon>
        <taxon>fabids</taxon>
        <taxon>Cucurbitales</taxon>
        <taxon>Cucurbitaceae</taxon>
        <taxon>Momordiceae</taxon>
        <taxon>Momordica</taxon>
    </lineage>
</organism>
<keyword evidence="1" id="KW-0479">Metal-binding</keyword>
<evidence type="ECO:0000256" key="2">
    <source>
        <dbReference type="ARBA" id="ARBA00022771"/>
    </source>
</evidence>
<keyword evidence="3" id="KW-0862">Zinc</keyword>
<dbReference type="Gene3D" id="1.10.150.60">
    <property type="entry name" value="ARID DNA-binding domain"/>
    <property type="match status" value="1"/>
</dbReference>
<evidence type="ECO:0000256" key="1">
    <source>
        <dbReference type="ARBA" id="ARBA00022723"/>
    </source>
</evidence>
<evidence type="ECO:0000259" key="5">
    <source>
        <dbReference type="PROSITE" id="PS51011"/>
    </source>
</evidence>
<dbReference type="CDD" id="cd16100">
    <property type="entry name" value="ARID"/>
    <property type="match status" value="1"/>
</dbReference>
<evidence type="ECO:0000313" key="7">
    <source>
        <dbReference type="RefSeq" id="XP_022151712.1"/>
    </source>
</evidence>
<sequence length="781" mass="86326">MVLHSQVATRYTCRLLAVPSCGVPEDESKKDNTEDQQRYPFPQLSSSGRLEVQVLTNPSKDEFCRTIESYRPNIVYLQGERLENDEVGSLIWGGVDLSTVEAISGLFSSLLPATVYLDIANGDEVADALHSKGIPYVIYWGSTFSCYAACHFRNAFLSVLQSSTAHTWDAFQLAHASFRMYCSGNSLYLPTGSNKEVNEDLGPHLLGERLKINVEPLEKEAAEDEESSLETPSLSILDNDVEMRFLICGEPGSLDAYVLGALEDGLNALLDIEIRGSKLHGKFSAPPPPLQAGTISNGVVTMRCDISTCSFAHVSLLVSGSAQACFDDQLFENYIKNEIIERGELVQTLVDDEGSKYLCEPRKSASIACGATVFEVSLKVPSWASQILRQLAPDVSFRSLVALGIASIQGLSVASFEKDDAERLLFFRSRKEKDFILSNLTDSTHPSWLKPPAPVRRSKRMKDRSHGSHDNLERLKVSSASRIDDGNMEIGLRNGYITPMLPLPRRRGMKIAAMRPIPHVNRHKMISFPRIAETGGHNGGMVKASVPSINPTKHITVGSASVSQQKIFPSASQYKQIIPLNPLPLKKHGCGRSPIHACFEDEFLKDLLQFLALRGHHRLIPQGGLAEFPDAILNGKRLDLYNLYKEVVSRGGFRVGNGINWKGQIFSKMRNYTMTNRMTGVGNTLKRHYETYLLEYELAHEDVDGECCLLCHSSAAGDWVNCGDCGEWAHFGCDRRQGLGAFKDYAKTDGLEYICPHCSVANYKKKKLANGLSPGLSSRPI</sequence>
<evidence type="ECO:0000256" key="4">
    <source>
        <dbReference type="SAM" id="MobiDB-lite"/>
    </source>
</evidence>
<dbReference type="SMART" id="SM01014">
    <property type="entry name" value="ARID"/>
    <property type="match status" value="1"/>
</dbReference>
<keyword evidence="2" id="KW-0863">Zinc-finger</keyword>
<proteinExistence type="predicted"/>
<reference evidence="7" key="1">
    <citation type="submission" date="2025-08" db="UniProtKB">
        <authorList>
            <consortium name="RefSeq"/>
        </authorList>
    </citation>
    <scope>IDENTIFICATION</scope>
    <source>
        <strain evidence="7">OHB3-1</strain>
    </source>
</reference>
<dbReference type="SMART" id="SM00501">
    <property type="entry name" value="BRIGHT"/>
    <property type="match status" value="1"/>
</dbReference>
<dbReference type="InterPro" id="IPR042293">
    <property type="entry name" value="ARID4"/>
</dbReference>
<dbReference type="PROSITE" id="PS51011">
    <property type="entry name" value="ARID"/>
    <property type="match status" value="1"/>
</dbReference>
<feature type="region of interest" description="Disordered" evidence="4">
    <location>
        <begin position="22"/>
        <end position="42"/>
    </location>
</feature>